<dbReference type="Gene3D" id="2.20.70.10">
    <property type="match status" value="1"/>
</dbReference>
<dbReference type="PROSITE" id="PS50222">
    <property type="entry name" value="EF_HAND_2"/>
    <property type="match status" value="4"/>
</dbReference>
<accession>A0ABP0L2G5</accession>
<feature type="region of interest" description="Disordered" evidence="2">
    <location>
        <begin position="251"/>
        <end position="278"/>
    </location>
</feature>
<dbReference type="Pfam" id="PF13499">
    <property type="entry name" value="EF-hand_7"/>
    <property type="match status" value="2"/>
</dbReference>
<evidence type="ECO:0008006" key="7">
    <source>
        <dbReference type="Google" id="ProtNLM"/>
    </source>
</evidence>
<dbReference type="InterPro" id="IPR036020">
    <property type="entry name" value="WW_dom_sf"/>
</dbReference>
<dbReference type="InterPro" id="IPR001202">
    <property type="entry name" value="WW_dom"/>
</dbReference>
<sequence length="278" mass="30991">MSHDLDFVVIRIVLGLDLETMPSTLEPRKGSTLVPRELPQGWSAHKDDAGRTYYANSETGQVQWLPPPTVRKNAEEIRSLLIQHNFAAADKDRSGVISKAELALMMRRLNPDMTSKELDAMHKAIDKDLDGKVSFEEFHRWILSDGQQDLASKLLDKSSTPSGAISATFRIWDTDGNGKLSRLELATVLRKAMPQISEAHLDSIFQELDGDQSGEVDLNEFMNFLYSNPGTRASMSKAQVERSAGWEEVPDCDAARKAHATPTVPFVKERTPPSMKVK</sequence>
<evidence type="ECO:0000259" key="3">
    <source>
        <dbReference type="PROSITE" id="PS50020"/>
    </source>
</evidence>
<evidence type="ECO:0000259" key="4">
    <source>
        <dbReference type="PROSITE" id="PS50222"/>
    </source>
</evidence>
<feature type="domain" description="EF-hand" evidence="4">
    <location>
        <begin position="196"/>
        <end position="231"/>
    </location>
</feature>
<proteinExistence type="predicted"/>
<protein>
    <recommendedName>
        <fullName evidence="7">Calmodulin</fullName>
    </recommendedName>
</protein>
<feature type="domain" description="WW" evidence="3">
    <location>
        <begin position="36"/>
        <end position="69"/>
    </location>
</feature>
<keyword evidence="6" id="KW-1185">Reference proteome</keyword>
<comment type="caution">
    <text evidence="5">The sequence shown here is derived from an EMBL/GenBank/DDBJ whole genome shotgun (WGS) entry which is preliminary data.</text>
</comment>
<dbReference type="SUPFAM" id="SSF51045">
    <property type="entry name" value="WW domain"/>
    <property type="match status" value="1"/>
</dbReference>
<dbReference type="CDD" id="cd00201">
    <property type="entry name" value="WW"/>
    <property type="match status" value="1"/>
</dbReference>
<dbReference type="EMBL" id="CAXAMN010010691">
    <property type="protein sequence ID" value="CAK9032409.1"/>
    <property type="molecule type" value="Genomic_DNA"/>
</dbReference>
<dbReference type="SMART" id="SM00456">
    <property type="entry name" value="WW"/>
    <property type="match status" value="1"/>
</dbReference>
<evidence type="ECO:0000313" key="6">
    <source>
        <dbReference type="Proteomes" id="UP001642484"/>
    </source>
</evidence>
<dbReference type="PROSITE" id="PS00018">
    <property type="entry name" value="EF_HAND_1"/>
    <property type="match status" value="3"/>
</dbReference>
<dbReference type="SMART" id="SM00054">
    <property type="entry name" value="EFh"/>
    <property type="match status" value="4"/>
</dbReference>
<evidence type="ECO:0000313" key="5">
    <source>
        <dbReference type="EMBL" id="CAK9032409.1"/>
    </source>
</evidence>
<evidence type="ECO:0000256" key="2">
    <source>
        <dbReference type="SAM" id="MobiDB-lite"/>
    </source>
</evidence>
<gene>
    <name evidence="5" type="ORF">CCMP2556_LOCUS18681</name>
</gene>
<evidence type="ECO:0000256" key="1">
    <source>
        <dbReference type="ARBA" id="ARBA00022837"/>
    </source>
</evidence>
<dbReference type="PANTHER" id="PTHR23064">
    <property type="entry name" value="TROPONIN"/>
    <property type="match status" value="1"/>
</dbReference>
<feature type="domain" description="EF-hand" evidence="4">
    <location>
        <begin position="160"/>
        <end position="195"/>
    </location>
</feature>
<dbReference type="InterPro" id="IPR011992">
    <property type="entry name" value="EF-hand-dom_pair"/>
</dbReference>
<keyword evidence="1" id="KW-0106">Calcium</keyword>
<dbReference type="Proteomes" id="UP001642484">
    <property type="component" value="Unassembled WGS sequence"/>
</dbReference>
<dbReference type="Gene3D" id="1.10.238.10">
    <property type="entry name" value="EF-hand"/>
    <property type="match status" value="2"/>
</dbReference>
<dbReference type="Pfam" id="PF00397">
    <property type="entry name" value="WW"/>
    <property type="match status" value="1"/>
</dbReference>
<feature type="domain" description="EF-hand" evidence="4">
    <location>
        <begin position="86"/>
        <end position="112"/>
    </location>
</feature>
<dbReference type="InterPro" id="IPR052591">
    <property type="entry name" value="CML21-like"/>
</dbReference>
<dbReference type="PROSITE" id="PS50020">
    <property type="entry name" value="WW_DOMAIN_2"/>
    <property type="match status" value="1"/>
</dbReference>
<dbReference type="SUPFAM" id="SSF47473">
    <property type="entry name" value="EF-hand"/>
    <property type="match status" value="1"/>
</dbReference>
<dbReference type="CDD" id="cd00051">
    <property type="entry name" value="EFh"/>
    <property type="match status" value="2"/>
</dbReference>
<reference evidence="5 6" key="1">
    <citation type="submission" date="2024-02" db="EMBL/GenBank/DDBJ databases">
        <authorList>
            <person name="Chen Y."/>
            <person name="Shah S."/>
            <person name="Dougan E. K."/>
            <person name="Thang M."/>
            <person name="Chan C."/>
        </authorList>
    </citation>
    <scope>NUCLEOTIDE SEQUENCE [LARGE SCALE GENOMIC DNA]</scope>
</reference>
<organism evidence="5 6">
    <name type="scientific">Durusdinium trenchii</name>
    <dbReference type="NCBI Taxonomy" id="1381693"/>
    <lineage>
        <taxon>Eukaryota</taxon>
        <taxon>Sar</taxon>
        <taxon>Alveolata</taxon>
        <taxon>Dinophyceae</taxon>
        <taxon>Suessiales</taxon>
        <taxon>Symbiodiniaceae</taxon>
        <taxon>Durusdinium</taxon>
    </lineage>
</organism>
<feature type="domain" description="EF-hand" evidence="4">
    <location>
        <begin position="113"/>
        <end position="148"/>
    </location>
</feature>
<dbReference type="InterPro" id="IPR018247">
    <property type="entry name" value="EF_Hand_1_Ca_BS"/>
</dbReference>
<dbReference type="InterPro" id="IPR002048">
    <property type="entry name" value="EF_hand_dom"/>
</dbReference>
<name>A0ABP0L2G5_9DINO</name>